<evidence type="ECO:0000256" key="8">
    <source>
        <dbReference type="SAM" id="MobiDB-lite"/>
    </source>
</evidence>
<keyword evidence="6 9" id="KW-0732">Signal</keyword>
<evidence type="ECO:0000256" key="9">
    <source>
        <dbReference type="SAM" id="SignalP"/>
    </source>
</evidence>
<gene>
    <name evidence="10" type="ORF">L484_008267</name>
</gene>
<feature type="chain" id="PRO_5004930974" evidence="9">
    <location>
        <begin position="28"/>
        <end position="110"/>
    </location>
</feature>
<comment type="similarity">
    <text evidence="2">Belongs to the C-terminally encoded plant signaling peptide (CEP) family.</text>
</comment>
<evidence type="ECO:0000256" key="1">
    <source>
        <dbReference type="ARBA" id="ARBA00004271"/>
    </source>
</evidence>
<evidence type="ECO:0000313" key="10">
    <source>
        <dbReference type="EMBL" id="EXB55916.1"/>
    </source>
</evidence>
<dbReference type="GO" id="GO:0006995">
    <property type="term" value="P:cellular response to nitrogen starvation"/>
    <property type="evidence" value="ECO:0007669"/>
    <property type="project" value="UniProtKB-ARBA"/>
</dbReference>
<dbReference type="EMBL" id="KE344274">
    <property type="protein sequence ID" value="EXB55916.1"/>
    <property type="molecule type" value="Genomic_DNA"/>
</dbReference>
<dbReference type="GO" id="GO:1901371">
    <property type="term" value="P:regulation of leaf morphogenesis"/>
    <property type="evidence" value="ECO:0007669"/>
    <property type="project" value="TreeGrafter"/>
</dbReference>
<evidence type="ECO:0000256" key="4">
    <source>
        <dbReference type="ARBA" id="ARBA00022525"/>
    </source>
</evidence>
<organism evidence="10 11">
    <name type="scientific">Morus notabilis</name>
    <dbReference type="NCBI Taxonomy" id="981085"/>
    <lineage>
        <taxon>Eukaryota</taxon>
        <taxon>Viridiplantae</taxon>
        <taxon>Streptophyta</taxon>
        <taxon>Embryophyta</taxon>
        <taxon>Tracheophyta</taxon>
        <taxon>Spermatophyta</taxon>
        <taxon>Magnoliopsida</taxon>
        <taxon>eudicotyledons</taxon>
        <taxon>Gunneridae</taxon>
        <taxon>Pentapetalae</taxon>
        <taxon>rosids</taxon>
        <taxon>fabids</taxon>
        <taxon>Rosales</taxon>
        <taxon>Moraceae</taxon>
        <taxon>Moreae</taxon>
        <taxon>Morus</taxon>
    </lineage>
</organism>
<evidence type="ECO:0000256" key="2">
    <source>
        <dbReference type="ARBA" id="ARBA00008963"/>
    </source>
</evidence>
<reference evidence="11" key="1">
    <citation type="submission" date="2013-01" db="EMBL/GenBank/DDBJ databases">
        <title>Draft Genome Sequence of a Mulberry Tree, Morus notabilis C.K. Schneid.</title>
        <authorList>
            <person name="He N."/>
            <person name="Zhao S."/>
        </authorList>
    </citation>
    <scope>NUCLEOTIDE SEQUENCE</scope>
</reference>
<dbReference type="GO" id="GO:0048046">
    <property type="term" value="C:apoplast"/>
    <property type="evidence" value="ECO:0007669"/>
    <property type="project" value="UniProtKB-SubCell"/>
</dbReference>
<feature type="region of interest" description="Disordered" evidence="8">
    <location>
        <begin position="61"/>
        <end position="110"/>
    </location>
</feature>
<dbReference type="Proteomes" id="UP000030645">
    <property type="component" value="Unassembled WGS sequence"/>
</dbReference>
<feature type="signal peptide" evidence="9">
    <location>
        <begin position="1"/>
        <end position="27"/>
    </location>
</feature>
<evidence type="ECO:0000256" key="6">
    <source>
        <dbReference type="ARBA" id="ARBA00022729"/>
    </source>
</evidence>
<dbReference type="GO" id="GO:0005179">
    <property type="term" value="F:hormone activity"/>
    <property type="evidence" value="ECO:0007669"/>
    <property type="project" value="UniProtKB-KW"/>
</dbReference>
<keyword evidence="5" id="KW-0372">Hormone</keyword>
<dbReference type="GO" id="GO:0048364">
    <property type="term" value="P:root development"/>
    <property type="evidence" value="ECO:0007669"/>
    <property type="project" value="InterPro"/>
</dbReference>
<sequence length="110" mass="11553">MAPNMSFLTSFFLLILIFTQGIPSIDGRPLNLGKSNDQLNDQTTTKIIVGHFNGDMLAERSNEESFASAPPSEGVSGASQAAPPPPGHDTSDFRPTAPGHSPGVGHSVHN</sequence>
<dbReference type="PANTHER" id="PTHR33348:SF3">
    <property type="entry name" value="PRECURSOR OF CEP1"/>
    <property type="match status" value="1"/>
</dbReference>
<dbReference type="GO" id="GO:2000280">
    <property type="term" value="P:regulation of root development"/>
    <property type="evidence" value="ECO:0007669"/>
    <property type="project" value="TreeGrafter"/>
</dbReference>
<proteinExistence type="inferred from homology"/>
<keyword evidence="3" id="KW-0052">Apoplast</keyword>
<name>W9QWF5_9ROSA</name>
<evidence type="ECO:0000256" key="3">
    <source>
        <dbReference type="ARBA" id="ARBA00022523"/>
    </source>
</evidence>
<protein>
    <submittedName>
        <fullName evidence="10">Uncharacterized protein</fullName>
    </submittedName>
</protein>
<dbReference type="InterPro" id="IPR033250">
    <property type="entry name" value="CEP"/>
</dbReference>
<accession>W9QWF5</accession>
<keyword evidence="4" id="KW-0964">Secreted</keyword>
<dbReference type="PANTHER" id="PTHR33348">
    <property type="entry name" value="PRECURSOR OF CEP5"/>
    <property type="match status" value="1"/>
</dbReference>
<keyword evidence="11" id="KW-1185">Reference proteome</keyword>
<comment type="subcellular location">
    <subcellularLocation>
        <location evidence="1">Secreted</location>
        <location evidence="1">Extracellular space</location>
        <location evidence="1">Apoplast</location>
    </subcellularLocation>
</comment>
<keyword evidence="7" id="KW-0379">Hydroxylation</keyword>
<evidence type="ECO:0000256" key="5">
    <source>
        <dbReference type="ARBA" id="ARBA00022702"/>
    </source>
</evidence>
<dbReference type="AlphaFoldDB" id="W9QWF5"/>
<evidence type="ECO:0000313" key="11">
    <source>
        <dbReference type="Proteomes" id="UP000030645"/>
    </source>
</evidence>
<dbReference type="GO" id="GO:1902025">
    <property type="term" value="P:nitrate import"/>
    <property type="evidence" value="ECO:0007669"/>
    <property type="project" value="TreeGrafter"/>
</dbReference>
<evidence type="ECO:0000256" key="7">
    <source>
        <dbReference type="ARBA" id="ARBA00023278"/>
    </source>
</evidence>